<protein>
    <submittedName>
        <fullName evidence="2">Uncharacterized protein</fullName>
    </submittedName>
</protein>
<accession>A0AAD7HXS1</accession>
<name>A0AAD7HXS1_9AGAR</name>
<evidence type="ECO:0000313" key="3">
    <source>
        <dbReference type="Proteomes" id="UP001215598"/>
    </source>
</evidence>
<organism evidence="2 3">
    <name type="scientific">Mycena metata</name>
    <dbReference type="NCBI Taxonomy" id="1033252"/>
    <lineage>
        <taxon>Eukaryota</taxon>
        <taxon>Fungi</taxon>
        <taxon>Dikarya</taxon>
        <taxon>Basidiomycota</taxon>
        <taxon>Agaricomycotina</taxon>
        <taxon>Agaricomycetes</taxon>
        <taxon>Agaricomycetidae</taxon>
        <taxon>Agaricales</taxon>
        <taxon>Marasmiineae</taxon>
        <taxon>Mycenaceae</taxon>
        <taxon>Mycena</taxon>
    </lineage>
</organism>
<evidence type="ECO:0000313" key="2">
    <source>
        <dbReference type="EMBL" id="KAJ7730575.1"/>
    </source>
</evidence>
<gene>
    <name evidence="2" type="ORF">B0H16DRAFT_1469546</name>
</gene>
<dbReference type="EMBL" id="JARKIB010000158">
    <property type="protein sequence ID" value="KAJ7730575.1"/>
    <property type="molecule type" value="Genomic_DNA"/>
</dbReference>
<keyword evidence="3" id="KW-1185">Reference proteome</keyword>
<proteinExistence type="predicted"/>
<feature type="region of interest" description="Disordered" evidence="1">
    <location>
        <begin position="126"/>
        <end position="152"/>
    </location>
</feature>
<dbReference type="Proteomes" id="UP001215598">
    <property type="component" value="Unassembled WGS sequence"/>
</dbReference>
<evidence type="ECO:0000256" key="1">
    <source>
        <dbReference type="SAM" id="MobiDB-lite"/>
    </source>
</evidence>
<reference evidence="2" key="1">
    <citation type="submission" date="2023-03" db="EMBL/GenBank/DDBJ databases">
        <title>Massive genome expansion in bonnet fungi (Mycena s.s.) driven by repeated elements and novel gene families across ecological guilds.</title>
        <authorList>
            <consortium name="Lawrence Berkeley National Laboratory"/>
            <person name="Harder C.B."/>
            <person name="Miyauchi S."/>
            <person name="Viragh M."/>
            <person name="Kuo A."/>
            <person name="Thoen E."/>
            <person name="Andreopoulos B."/>
            <person name="Lu D."/>
            <person name="Skrede I."/>
            <person name="Drula E."/>
            <person name="Henrissat B."/>
            <person name="Morin E."/>
            <person name="Kohler A."/>
            <person name="Barry K."/>
            <person name="LaButti K."/>
            <person name="Morin E."/>
            <person name="Salamov A."/>
            <person name="Lipzen A."/>
            <person name="Mereny Z."/>
            <person name="Hegedus B."/>
            <person name="Baldrian P."/>
            <person name="Stursova M."/>
            <person name="Weitz H."/>
            <person name="Taylor A."/>
            <person name="Grigoriev I.V."/>
            <person name="Nagy L.G."/>
            <person name="Martin F."/>
            <person name="Kauserud H."/>
        </authorList>
    </citation>
    <scope>NUCLEOTIDE SEQUENCE</scope>
    <source>
        <strain evidence="2">CBHHK182m</strain>
    </source>
</reference>
<comment type="caution">
    <text evidence="2">The sequence shown here is derived from an EMBL/GenBank/DDBJ whole genome shotgun (WGS) entry which is preliminary data.</text>
</comment>
<sequence length="287" mass="31777">MSVVQITAEIPVPDPILRPHRDLTREMTDGHGESCDRMSSVVDAEVVRQTHGIALMLDARPNSSKLILCFTITATSEYKYFVKLLIVDHGRGYKPILPGLPSDSSTTIPNFHGARSTTFPSSTLLGLTAEQDPSSPPNSPSRSRIEKGTALSSQLSRLPARGAAMRPITVFTGGSTFYRGNRDRWPPKLHYNIVEASKPKGAKYSQPSSPPECPQGFPNQWGINLKWWVAARPTWTLEFRSRESQRESPVTLVFPPHSVECGDSISEGQQRAGFDLRQPKREVVKTV</sequence>
<dbReference type="AlphaFoldDB" id="A0AAD7HXS1"/>